<sequence>MPSTSSDVIPELLDLECDLETPADRFPDPGLNINQEGMAKSSDYLCDSPTSQIDLESREVTGLIGTSSLHAALLREPFFFLQTVVKRRESPSQDPCVNWE</sequence>
<gene>
    <name evidence="1" type="ORF">KOW79_017333</name>
</gene>
<evidence type="ECO:0000313" key="1">
    <source>
        <dbReference type="EMBL" id="KAG7318859.1"/>
    </source>
</evidence>
<accession>A0A9D3SH65</accession>
<comment type="caution">
    <text evidence="1">The sequence shown here is derived from an EMBL/GenBank/DDBJ whole genome shotgun (WGS) entry which is preliminary data.</text>
</comment>
<keyword evidence="2" id="KW-1185">Reference proteome</keyword>
<dbReference type="EMBL" id="JAHKSW010000021">
    <property type="protein sequence ID" value="KAG7318859.1"/>
    <property type="molecule type" value="Genomic_DNA"/>
</dbReference>
<organism evidence="1 2">
    <name type="scientific">Hemibagrus wyckioides</name>
    <dbReference type="NCBI Taxonomy" id="337641"/>
    <lineage>
        <taxon>Eukaryota</taxon>
        <taxon>Metazoa</taxon>
        <taxon>Chordata</taxon>
        <taxon>Craniata</taxon>
        <taxon>Vertebrata</taxon>
        <taxon>Euteleostomi</taxon>
        <taxon>Actinopterygii</taxon>
        <taxon>Neopterygii</taxon>
        <taxon>Teleostei</taxon>
        <taxon>Ostariophysi</taxon>
        <taxon>Siluriformes</taxon>
        <taxon>Bagridae</taxon>
        <taxon>Hemibagrus</taxon>
    </lineage>
</organism>
<reference evidence="1 2" key="1">
    <citation type="submission" date="2021-06" db="EMBL/GenBank/DDBJ databases">
        <title>Chromosome-level genome assembly of the red-tail catfish (Hemibagrus wyckioides).</title>
        <authorList>
            <person name="Shao F."/>
        </authorList>
    </citation>
    <scope>NUCLEOTIDE SEQUENCE [LARGE SCALE GENOMIC DNA]</scope>
    <source>
        <strain evidence="1">EC202008001</strain>
        <tissue evidence="1">Blood</tissue>
    </source>
</reference>
<proteinExistence type="predicted"/>
<dbReference type="AlphaFoldDB" id="A0A9D3SH65"/>
<dbReference type="Proteomes" id="UP000824219">
    <property type="component" value="Linkage Group LG21"/>
</dbReference>
<evidence type="ECO:0000313" key="2">
    <source>
        <dbReference type="Proteomes" id="UP000824219"/>
    </source>
</evidence>
<protein>
    <submittedName>
        <fullName evidence="1">Uncharacterized protein</fullName>
    </submittedName>
</protein>
<name>A0A9D3SH65_9TELE</name>